<keyword evidence="7" id="KW-0472">Membrane</keyword>
<evidence type="ECO:0000256" key="10">
    <source>
        <dbReference type="SAM" id="SignalP"/>
    </source>
</evidence>
<evidence type="ECO:0000313" key="13">
    <source>
        <dbReference type="RefSeq" id="XP_028273408.1"/>
    </source>
</evidence>
<sequence length="745" mass="83317">MVGRGWFDVLHTKCSPALIFGLMLAFSSHVPASTETRVAAVRCRNLTHQHCVIHPDGVHDLDCFGSWSQTFEWRCVWKPGEPAAEKTYTLIIQQPKKKWCRLYPNITALSQTIKIFNNYNLSAEVLENSPSTNCSRAVFKGLPANLQRCGPPHSASFRRHAGMLNMTVKWPLGDSKHITNYTVRYKEVGSHLWSKSPVAFHNKRCRLVEHLNSSSVYVVQIQCVPDNKCSQCPWSDAFTVPSELTTPPVIVGFKDNDIAKKNGRRLVTLTWKSSATEIHDSFSVMIAKASGESPELISTSWPEIRLILSYSAYQVNISGVNNASISPAVSQLIPQREGVGDVRLNVTVHSNTSFTIYWRDDLIRTFVCFSVEWWKKGQKVTYMSFYESDRNHKTLHPKGLEPYQRYSITLHTRPNKDTCNMKHINNSESTYSTAHFYSVQGSPVSAPTNISSHNVTLDSVELQWGAIPEEDIRGFLLGYTIHYTEYQQGEASTENNVIVDPELNNYKLENLISSTTYRVQISGFTSAGVGVRSEELLFKTNREADFISNSVITMLAVLTTLLIFGSPILKRAKVLLWPSIPNPRKSNALQKIDRPCELELLGAIDTLKVEERDTESLQLVEKVAATPASTSPSTIPLLHHSGDETDSAGATCNWMQTDTGSMTGDFMSDEFKTLDTQRTVVQSSPLTFSSEYTTIEMFQQAMPQPAPSVLEAEAADVTVVPSRMDYIRQFSSSPTSEGEHLSTVC</sequence>
<dbReference type="SMART" id="SM00060">
    <property type="entry name" value="FN3"/>
    <property type="match status" value="3"/>
</dbReference>
<dbReference type="InParanoid" id="A0A6P7J9Q0"/>
<dbReference type="PANTHER" id="PTHR48423:SF1">
    <property type="entry name" value="INTERLEUKIN-27 RECEPTOR SUBUNIT ALPHA"/>
    <property type="match status" value="1"/>
</dbReference>
<comment type="similarity">
    <text evidence="2">Belongs to the type I cytokine receptor family. Type 2 subfamily.</text>
</comment>
<evidence type="ECO:0000256" key="7">
    <source>
        <dbReference type="ARBA" id="ARBA00023136"/>
    </source>
</evidence>
<accession>A0A6P7J9Q0</accession>
<dbReference type="FunFam" id="2.60.40.10:FF:000028">
    <property type="entry name" value="Neuronal cell adhesion molecule"/>
    <property type="match status" value="1"/>
</dbReference>
<evidence type="ECO:0000256" key="6">
    <source>
        <dbReference type="ARBA" id="ARBA00022989"/>
    </source>
</evidence>
<evidence type="ECO:0000256" key="3">
    <source>
        <dbReference type="ARBA" id="ARBA00022692"/>
    </source>
</evidence>
<dbReference type="CDD" id="cd00063">
    <property type="entry name" value="FN3"/>
    <property type="match status" value="2"/>
</dbReference>
<proteinExistence type="inferred from homology"/>
<dbReference type="GeneID" id="114443509"/>
<name>A0A6P7J9Q0_9TELE</name>
<keyword evidence="3" id="KW-0812">Transmembrane</keyword>
<dbReference type="PANTHER" id="PTHR48423">
    <property type="entry name" value="INTERLEUKIN-27 RECEPTOR SUBUNIT ALPHA"/>
    <property type="match status" value="1"/>
</dbReference>
<feature type="domain" description="Fibronectin type-III" evidence="11">
    <location>
        <begin position="446"/>
        <end position="543"/>
    </location>
</feature>
<dbReference type="PROSITE" id="PS50853">
    <property type="entry name" value="FN3"/>
    <property type="match status" value="2"/>
</dbReference>
<dbReference type="RefSeq" id="XP_028273408.1">
    <property type="nucleotide sequence ID" value="XM_028417607.1"/>
</dbReference>
<dbReference type="Gene3D" id="2.60.40.10">
    <property type="entry name" value="Immunoglobulins"/>
    <property type="match status" value="2"/>
</dbReference>
<dbReference type="InterPro" id="IPR036116">
    <property type="entry name" value="FN3_sf"/>
</dbReference>
<dbReference type="Pfam" id="PF00041">
    <property type="entry name" value="fn3"/>
    <property type="match status" value="1"/>
</dbReference>
<dbReference type="AlphaFoldDB" id="A0A6P7J9Q0"/>
<evidence type="ECO:0000259" key="11">
    <source>
        <dbReference type="PROSITE" id="PS50853"/>
    </source>
</evidence>
<dbReference type="InterPro" id="IPR013783">
    <property type="entry name" value="Ig-like_fold"/>
</dbReference>
<keyword evidence="8" id="KW-0675">Receptor</keyword>
<dbReference type="SUPFAM" id="SSF49265">
    <property type="entry name" value="Fibronectin type III"/>
    <property type="match status" value="2"/>
</dbReference>
<evidence type="ECO:0000256" key="4">
    <source>
        <dbReference type="ARBA" id="ARBA00022729"/>
    </source>
</evidence>
<dbReference type="GO" id="GO:0005886">
    <property type="term" value="C:plasma membrane"/>
    <property type="evidence" value="ECO:0007669"/>
    <property type="project" value="UniProtKB-ARBA"/>
</dbReference>
<organism evidence="12 13">
    <name type="scientific">Parambassis ranga</name>
    <name type="common">Indian glassy fish</name>
    <dbReference type="NCBI Taxonomy" id="210632"/>
    <lineage>
        <taxon>Eukaryota</taxon>
        <taxon>Metazoa</taxon>
        <taxon>Chordata</taxon>
        <taxon>Craniata</taxon>
        <taxon>Vertebrata</taxon>
        <taxon>Euteleostomi</taxon>
        <taxon>Actinopterygii</taxon>
        <taxon>Neopterygii</taxon>
        <taxon>Teleostei</taxon>
        <taxon>Neoteleostei</taxon>
        <taxon>Acanthomorphata</taxon>
        <taxon>Ovalentaria</taxon>
        <taxon>Ambassidae</taxon>
        <taxon>Parambassis</taxon>
    </lineage>
</organism>
<evidence type="ECO:0000256" key="9">
    <source>
        <dbReference type="ARBA" id="ARBA00023180"/>
    </source>
</evidence>
<dbReference type="InterPro" id="IPR052672">
    <property type="entry name" value="Type1_Cytokine_Rcpt_Type2"/>
</dbReference>
<evidence type="ECO:0000313" key="12">
    <source>
        <dbReference type="Proteomes" id="UP000515145"/>
    </source>
</evidence>
<dbReference type="Proteomes" id="UP000515145">
    <property type="component" value="Chromosome 12"/>
</dbReference>
<keyword evidence="4 10" id="KW-0732">Signal</keyword>
<comment type="subcellular location">
    <subcellularLocation>
        <location evidence="1">Membrane</location>
        <topology evidence="1">Single-pass type I membrane protein</topology>
    </subcellularLocation>
</comment>
<dbReference type="InterPro" id="IPR003961">
    <property type="entry name" value="FN3_dom"/>
</dbReference>
<reference evidence="13" key="1">
    <citation type="submission" date="2025-08" db="UniProtKB">
        <authorList>
            <consortium name="RefSeq"/>
        </authorList>
    </citation>
    <scope>IDENTIFICATION</scope>
</reference>
<evidence type="ECO:0000256" key="8">
    <source>
        <dbReference type="ARBA" id="ARBA00023170"/>
    </source>
</evidence>
<gene>
    <name evidence="13" type="primary">LOC114443509</name>
</gene>
<feature type="domain" description="Fibronectin type-III" evidence="11">
    <location>
        <begin position="151"/>
        <end position="249"/>
    </location>
</feature>
<evidence type="ECO:0000256" key="2">
    <source>
        <dbReference type="ARBA" id="ARBA00008921"/>
    </source>
</evidence>
<evidence type="ECO:0000256" key="5">
    <source>
        <dbReference type="ARBA" id="ARBA00022737"/>
    </source>
</evidence>
<keyword evidence="12" id="KW-1185">Reference proteome</keyword>
<keyword evidence="5" id="KW-0677">Repeat</keyword>
<evidence type="ECO:0000256" key="1">
    <source>
        <dbReference type="ARBA" id="ARBA00004479"/>
    </source>
</evidence>
<feature type="signal peptide" evidence="10">
    <location>
        <begin position="1"/>
        <end position="32"/>
    </location>
</feature>
<protein>
    <submittedName>
        <fullName evidence="13">Protein sidekick-1 isoform X1</fullName>
    </submittedName>
</protein>
<feature type="chain" id="PRO_5027887633" evidence="10">
    <location>
        <begin position="33"/>
        <end position="745"/>
    </location>
</feature>
<keyword evidence="6" id="KW-1133">Transmembrane helix</keyword>
<dbReference type="OrthoDB" id="5968456at2759"/>
<keyword evidence="9" id="KW-0325">Glycoprotein</keyword>